<dbReference type="Proteomes" id="UP001358586">
    <property type="component" value="Chromosome 10"/>
</dbReference>
<reference evidence="1 2" key="1">
    <citation type="submission" date="2023-03" db="EMBL/GenBank/DDBJ databases">
        <title>WGS of Gossypium arboreum.</title>
        <authorList>
            <person name="Yu D."/>
        </authorList>
    </citation>
    <scope>NUCLEOTIDE SEQUENCE [LARGE SCALE GENOMIC DNA]</scope>
    <source>
        <tissue evidence="1">Leaf</tissue>
    </source>
</reference>
<proteinExistence type="predicted"/>
<dbReference type="EMBL" id="JARKNE010000010">
    <property type="protein sequence ID" value="KAK5793844.1"/>
    <property type="molecule type" value="Genomic_DNA"/>
</dbReference>
<comment type="caution">
    <text evidence="1">The sequence shown here is derived from an EMBL/GenBank/DDBJ whole genome shotgun (WGS) entry which is preliminary data.</text>
</comment>
<gene>
    <name evidence="1" type="ORF">PVK06_035004</name>
</gene>
<name>A0ABR0NGA2_GOSAR</name>
<keyword evidence="2" id="KW-1185">Reference proteome</keyword>
<evidence type="ECO:0000313" key="1">
    <source>
        <dbReference type="EMBL" id="KAK5793844.1"/>
    </source>
</evidence>
<sequence length="70" mass="8152">MEKERGFDELEIQLETAKGGLERATKFTLVGKIHANKTPNRRGFKWVLQSIWSEAELEKVWELGENMYAL</sequence>
<protein>
    <submittedName>
        <fullName evidence="1">Uncharacterized protein</fullName>
    </submittedName>
</protein>
<organism evidence="1 2">
    <name type="scientific">Gossypium arboreum</name>
    <name type="common">Tree cotton</name>
    <name type="synonym">Gossypium nanking</name>
    <dbReference type="NCBI Taxonomy" id="29729"/>
    <lineage>
        <taxon>Eukaryota</taxon>
        <taxon>Viridiplantae</taxon>
        <taxon>Streptophyta</taxon>
        <taxon>Embryophyta</taxon>
        <taxon>Tracheophyta</taxon>
        <taxon>Spermatophyta</taxon>
        <taxon>Magnoliopsida</taxon>
        <taxon>eudicotyledons</taxon>
        <taxon>Gunneridae</taxon>
        <taxon>Pentapetalae</taxon>
        <taxon>rosids</taxon>
        <taxon>malvids</taxon>
        <taxon>Malvales</taxon>
        <taxon>Malvaceae</taxon>
        <taxon>Malvoideae</taxon>
        <taxon>Gossypium</taxon>
    </lineage>
</organism>
<evidence type="ECO:0000313" key="2">
    <source>
        <dbReference type="Proteomes" id="UP001358586"/>
    </source>
</evidence>
<accession>A0ABR0NGA2</accession>